<organism evidence="1 2">
    <name type="scientific">Nocardioides thalensis</name>
    <dbReference type="NCBI Taxonomy" id="1914755"/>
    <lineage>
        <taxon>Bacteria</taxon>
        <taxon>Bacillati</taxon>
        <taxon>Actinomycetota</taxon>
        <taxon>Actinomycetes</taxon>
        <taxon>Propionibacteriales</taxon>
        <taxon>Nocardioidaceae</taxon>
        <taxon>Nocardioides</taxon>
    </lineage>
</organism>
<dbReference type="RefSeq" id="WP_179669222.1">
    <property type="nucleotide sequence ID" value="NZ_JACCFP010000001.1"/>
</dbReference>
<dbReference type="EMBL" id="JACCFP010000001">
    <property type="protein sequence ID" value="NYJ02917.1"/>
    <property type="molecule type" value="Genomic_DNA"/>
</dbReference>
<comment type="caution">
    <text evidence="1">The sequence shown here is derived from an EMBL/GenBank/DDBJ whole genome shotgun (WGS) entry which is preliminary data.</text>
</comment>
<accession>A0A853C6M1</accession>
<dbReference type="Proteomes" id="UP000530424">
    <property type="component" value="Unassembled WGS sequence"/>
</dbReference>
<protein>
    <recommendedName>
        <fullName evidence="3">DUF3352 domain-containing protein</fullName>
    </recommendedName>
</protein>
<dbReference type="AlphaFoldDB" id="A0A853C6M1"/>
<gene>
    <name evidence="1" type="ORF">HNR19_003615</name>
</gene>
<keyword evidence="2" id="KW-1185">Reference proteome</keyword>
<reference evidence="1 2" key="1">
    <citation type="submission" date="2020-07" db="EMBL/GenBank/DDBJ databases">
        <title>Sequencing the genomes of 1000 actinobacteria strains.</title>
        <authorList>
            <person name="Klenk H.-P."/>
        </authorList>
    </citation>
    <scope>NUCLEOTIDE SEQUENCE [LARGE SCALE GENOMIC DNA]</scope>
    <source>
        <strain evidence="1 2">DSM 103833</strain>
    </source>
</reference>
<evidence type="ECO:0000313" key="1">
    <source>
        <dbReference type="EMBL" id="NYJ02917.1"/>
    </source>
</evidence>
<evidence type="ECO:0000313" key="2">
    <source>
        <dbReference type="Proteomes" id="UP000530424"/>
    </source>
</evidence>
<evidence type="ECO:0008006" key="3">
    <source>
        <dbReference type="Google" id="ProtNLM"/>
    </source>
</evidence>
<name>A0A853C6M1_9ACTN</name>
<sequence>MAVLGRRRLLVGGAVLAVLVVVAVALVVVLRDDAGDDTRLARAVAMAPKSTQRYSWTDWAAVRDDLGSDIPTDASAGDLRRFLDEAYSADLTSTSAIVSAAEPLQAELGLSPATVSWELFTQGAEGALLLLGVPDGFDPDDLESRLEGLGYDAPTGDDSIWTGDLAQLQPRGITPEFSYVSIDTEAGVVAASDGADYLLDRDDAARGDSDDGVADAVAAMGEPLAASVLAGDNACADLAMTQADGPDRVRAEQLIDEAGEVGPYRGFAMGLMPDGELRVALGFETEDQARTNADSRAELLAGPAPGQGGSFPDRFSVERIEADGTVVTMRLDPVEGTFPLSDLSTGPVLFATC</sequence>
<proteinExistence type="predicted"/>